<accession>A0AAW2SVI1</accession>
<comment type="caution">
    <text evidence="1">The sequence shown here is derived from an EMBL/GenBank/DDBJ whole genome shotgun (WGS) entry which is preliminary data.</text>
</comment>
<name>A0AAW2SVI1_9LAMI</name>
<dbReference type="AlphaFoldDB" id="A0AAW2SVI1"/>
<dbReference type="EMBL" id="JACGWM010000001">
    <property type="protein sequence ID" value="KAL0396377.1"/>
    <property type="molecule type" value="Genomic_DNA"/>
</dbReference>
<sequence length="227" mass="26471">MSQLASSVSMLESQAWARLEEKALVTRPPFPERFTKSKKEEQENEMFETFRKVEVNISLLDHQADTSLRKFSQGTIHQQRILLEVGTKPLREAQRRLNPPIMEVVIKEILKFLDTTLKYLLSKKEATPRLIRWILLLQEFDLTIKDKKGPENIVANHLNRLIIDNDPPPLNDEFPDEHLHAARGITPWYVDIVNFLAIGSLPRDLSRGRKDKIKSDAKYFVWDDPYL</sequence>
<reference evidence="1" key="1">
    <citation type="submission" date="2020-06" db="EMBL/GenBank/DDBJ databases">
        <authorList>
            <person name="Li T."/>
            <person name="Hu X."/>
            <person name="Zhang T."/>
            <person name="Song X."/>
            <person name="Zhang H."/>
            <person name="Dai N."/>
            <person name="Sheng W."/>
            <person name="Hou X."/>
            <person name="Wei L."/>
        </authorList>
    </citation>
    <scope>NUCLEOTIDE SEQUENCE</scope>
    <source>
        <strain evidence="1">KEN8</strain>
        <tissue evidence="1">Leaf</tissue>
    </source>
</reference>
<protein>
    <recommendedName>
        <fullName evidence="2">Reverse transcriptase RNase H-like domain-containing protein</fullName>
    </recommendedName>
</protein>
<organism evidence="1">
    <name type="scientific">Sesamum calycinum</name>
    <dbReference type="NCBI Taxonomy" id="2727403"/>
    <lineage>
        <taxon>Eukaryota</taxon>
        <taxon>Viridiplantae</taxon>
        <taxon>Streptophyta</taxon>
        <taxon>Embryophyta</taxon>
        <taxon>Tracheophyta</taxon>
        <taxon>Spermatophyta</taxon>
        <taxon>Magnoliopsida</taxon>
        <taxon>eudicotyledons</taxon>
        <taxon>Gunneridae</taxon>
        <taxon>Pentapetalae</taxon>
        <taxon>asterids</taxon>
        <taxon>lamiids</taxon>
        <taxon>Lamiales</taxon>
        <taxon>Pedaliaceae</taxon>
        <taxon>Sesamum</taxon>
    </lineage>
</organism>
<proteinExistence type="predicted"/>
<evidence type="ECO:0008006" key="2">
    <source>
        <dbReference type="Google" id="ProtNLM"/>
    </source>
</evidence>
<evidence type="ECO:0000313" key="1">
    <source>
        <dbReference type="EMBL" id="KAL0396377.1"/>
    </source>
</evidence>
<dbReference type="PANTHER" id="PTHR34072:SF57">
    <property type="entry name" value="RNA-DIRECTED DNA POLYMERASE"/>
    <property type="match status" value="1"/>
</dbReference>
<reference evidence="1" key="2">
    <citation type="journal article" date="2024" name="Plant">
        <title>Genomic evolution and insights into agronomic trait innovations of Sesamum species.</title>
        <authorList>
            <person name="Miao H."/>
            <person name="Wang L."/>
            <person name="Qu L."/>
            <person name="Liu H."/>
            <person name="Sun Y."/>
            <person name="Le M."/>
            <person name="Wang Q."/>
            <person name="Wei S."/>
            <person name="Zheng Y."/>
            <person name="Lin W."/>
            <person name="Duan Y."/>
            <person name="Cao H."/>
            <person name="Xiong S."/>
            <person name="Wang X."/>
            <person name="Wei L."/>
            <person name="Li C."/>
            <person name="Ma Q."/>
            <person name="Ju M."/>
            <person name="Zhao R."/>
            <person name="Li G."/>
            <person name="Mu C."/>
            <person name="Tian Q."/>
            <person name="Mei H."/>
            <person name="Zhang T."/>
            <person name="Gao T."/>
            <person name="Zhang H."/>
        </authorList>
    </citation>
    <scope>NUCLEOTIDE SEQUENCE</scope>
    <source>
        <strain evidence="1">KEN8</strain>
    </source>
</reference>
<gene>
    <name evidence="1" type="ORF">Scaly_0086100</name>
</gene>
<dbReference type="PANTHER" id="PTHR34072">
    <property type="entry name" value="ENZYMATIC POLYPROTEIN-RELATED"/>
    <property type="match status" value="1"/>
</dbReference>